<sequence>MCGVNCSGKVDYSSSCIFTSEERDENCCQSHLQYYGLFPLFPVDFFFNRFRSGWLGITCEEIFLVDPVCVQGNGTNETNLTVTLESQNHIPKNSREYDKQLLMEELGTFFLLVGNSPYHSALWLLPAGVVTFYTTLEFLPDIHNCNTWRSYGCYFATHTNASSLSLSLSLSSSSSLPLSLSSSSSLPISACSSMTDAVSCTPQCLSAGMQHCQNTINAWSGIAIRYEIFQMYLCLALMVTRCILVLELMIRLLLRMCSFYRPCLCVNPYQGCFSIFHRVTTSSSSSSSSSFVFQCVKYYRPFFMNARLNCATILCIIFIVVIISNIIECIHLAYSYLVLFVPVLARALYSLFLLHCIIISSLGLHVILTVHRRFYWDVKKVLLFHLSSNSQTQDYDGICIRIHIFFFYA</sequence>
<name>X6M6F8_RETFI</name>
<feature type="transmembrane region" description="Helical" evidence="1">
    <location>
        <begin position="308"/>
        <end position="327"/>
    </location>
</feature>
<evidence type="ECO:0000256" key="1">
    <source>
        <dbReference type="SAM" id="Phobius"/>
    </source>
</evidence>
<keyword evidence="3" id="KW-1185">Reference proteome</keyword>
<accession>X6M6F8</accession>
<dbReference type="EMBL" id="ASPP01024233">
    <property type="protein sequence ID" value="ETO09221.1"/>
    <property type="molecule type" value="Genomic_DNA"/>
</dbReference>
<comment type="caution">
    <text evidence="2">The sequence shown here is derived from an EMBL/GenBank/DDBJ whole genome shotgun (WGS) entry which is preliminary data.</text>
</comment>
<dbReference type="Proteomes" id="UP000023152">
    <property type="component" value="Unassembled WGS sequence"/>
</dbReference>
<feature type="transmembrane region" description="Helical" evidence="1">
    <location>
        <begin position="229"/>
        <end position="254"/>
    </location>
</feature>
<proteinExistence type="predicted"/>
<keyword evidence="1" id="KW-0812">Transmembrane</keyword>
<reference evidence="2 3" key="1">
    <citation type="journal article" date="2013" name="Curr. Biol.">
        <title>The Genome of the Foraminiferan Reticulomyxa filosa.</title>
        <authorList>
            <person name="Glockner G."/>
            <person name="Hulsmann N."/>
            <person name="Schleicher M."/>
            <person name="Noegel A.A."/>
            <person name="Eichinger L."/>
            <person name="Gallinger C."/>
            <person name="Pawlowski J."/>
            <person name="Sierra R."/>
            <person name="Euteneuer U."/>
            <person name="Pillet L."/>
            <person name="Moustafa A."/>
            <person name="Platzer M."/>
            <person name="Groth M."/>
            <person name="Szafranski K."/>
            <person name="Schliwa M."/>
        </authorList>
    </citation>
    <scope>NUCLEOTIDE SEQUENCE [LARGE SCALE GENOMIC DNA]</scope>
</reference>
<keyword evidence="1" id="KW-1133">Transmembrane helix</keyword>
<feature type="transmembrane region" description="Helical" evidence="1">
    <location>
        <begin position="347"/>
        <end position="370"/>
    </location>
</feature>
<organism evidence="2 3">
    <name type="scientific">Reticulomyxa filosa</name>
    <dbReference type="NCBI Taxonomy" id="46433"/>
    <lineage>
        <taxon>Eukaryota</taxon>
        <taxon>Sar</taxon>
        <taxon>Rhizaria</taxon>
        <taxon>Retaria</taxon>
        <taxon>Foraminifera</taxon>
        <taxon>Monothalamids</taxon>
        <taxon>Reticulomyxidae</taxon>
        <taxon>Reticulomyxa</taxon>
    </lineage>
</organism>
<keyword evidence="1" id="KW-0472">Membrane</keyword>
<feature type="non-terminal residue" evidence="2">
    <location>
        <position position="409"/>
    </location>
</feature>
<gene>
    <name evidence="2" type="ORF">RFI_28164</name>
</gene>
<dbReference type="AlphaFoldDB" id="X6M6F8"/>
<evidence type="ECO:0000313" key="2">
    <source>
        <dbReference type="EMBL" id="ETO09221.1"/>
    </source>
</evidence>
<protein>
    <submittedName>
        <fullName evidence="2">Uncharacterized protein</fullName>
    </submittedName>
</protein>
<evidence type="ECO:0000313" key="3">
    <source>
        <dbReference type="Proteomes" id="UP000023152"/>
    </source>
</evidence>